<sequence>MGTRGPVGKRSEDRLRRNKKEGLTVVKIDGAAAQQPEAPSYWHPTARRIWDSIAVSGQARFYEASDWAYAWMMMDLVTQYMTMEKPNGQLIGAILSGLTSLCLTEGDRRRVGIELTREAGEDDKTLAAAVEWQKRLA</sequence>
<evidence type="ECO:0000313" key="2">
    <source>
        <dbReference type="Proteomes" id="UP000578252"/>
    </source>
</evidence>
<evidence type="ECO:0008006" key="3">
    <source>
        <dbReference type="Google" id="ProtNLM"/>
    </source>
</evidence>
<dbReference type="EMBL" id="JABCUR010000002">
    <property type="protein sequence ID" value="NMW64424.1"/>
    <property type="molecule type" value="Genomic_DNA"/>
</dbReference>
<accession>A0A7Y0TZZ3</accession>
<gene>
    <name evidence="1" type="ORF">HHJ78_02495</name>
</gene>
<organism evidence="1 2">
    <name type="scientific">Mobiluncus mulieris</name>
    <dbReference type="NCBI Taxonomy" id="2052"/>
    <lineage>
        <taxon>Bacteria</taxon>
        <taxon>Bacillati</taxon>
        <taxon>Actinomycetota</taxon>
        <taxon>Actinomycetes</taxon>
        <taxon>Actinomycetales</taxon>
        <taxon>Actinomycetaceae</taxon>
        <taxon>Mobiluncus</taxon>
    </lineage>
</organism>
<dbReference type="InterPro" id="IPR057972">
    <property type="entry name" value="Terminase_7"/>
</dbReference>
<dbReference type="AlphaFoldDB" id="A0A7Y0TZZ3"/>
<dbReference type="Proteomes" id="UP000578252">
    <property type="component" value="Unassembled WGS sequence"/>
</dbReference>
<dbReference type="Pfam" id="PF25673">
    <property type="entry name" value="Terminase_7"/>
    <property type="match status" value="1"/>
</dbReference>
<comment type="caution">
    <text evidence="1">The sequence shown here is derived from an EMBL/GenBank/DDBJ whole genome shotgun (WGS) entry which is preliminary data.</text>
</comment>
<name>A0A7Y0TZZ3_9ACTO</name>
<reference evidence="1 2" key="1">
    <citation type="submission" date="2020-04" db="EMBL/GenBank/DDBJ databases">
        <title>Antimicrobial susceptibility and clonality of vaginal-derived multi-drug resistant Mobiluncus isolates in China.</title>
        <authorList>
            <person name="Zhang X."/>
        </authorList>
    </citation>
    <scope>NUCLEOTIDE SEQUENCE [LARGE SCALE GENOMIC DNA]</scope>
    <source>
        <strain evidence="1 2">13</strain>
    </source>
</reference>
<proteinExistence type="predicted"/>
<protein>
    <recommendedName>
        <fullName evidence="3">Terminase small subunit</fullName>
    </recommendedName>
</protein>
<dbReference type="RefSeq" id="WP_169771554.1">
    <property type="nucleotide sequence ID" value="NZ_JABCUQ010000003.1"/>
</dbReference>
<evidence type="ECO:0000313" key="1">
    <source>
        <dbReference type="EMBL" id="NMW64424.1"/>
    </source>
</evidence>